<accession>A0ABR1Y9N9</accession>
<dbReference type="InterPro" id="IPR024079">
    <property type="entry name" value="MetalloPept_cat_dom_sf"/>
</dbReference>
<dbReference type="PANTHER" id="PTHR47466:SF1">
    <property type="entry name" value="METALLOPROTEASE MEP1 (AFU_ORTHOLOGUE AFUA_1G07730)-RELATED"/>
    <property type="match status" value="1"/>
</dbReference>
<keyword evidence="7" id="KW-0482">Metalloprotease</keyword>
<name>A0ABR1Y9N9_9PEZI</name>
<organism evidence="11 12">
    <name type="scientific">Phyllosticta capitalensis</name>
    <dbReference type="NCBI Taxonomy" id="121624"/>
    <lineage>
        <taxon>Eukaryota</taxon>
        <taxon>Fungi</taxon>
        <taxon>Dikarya</taxon>
        <taxon>Ascomycota</taxon>
        <taxon>Pezizomycotina</taxon>
        <taxon>Dothideomycetes</taxon>
        <taxon>Dothideomycetes incertae sedis</taxon>
        <taxon>Botryosphaeriales</taxon>
        <taxon>Phyllostictaceae</taxon>
        <taxon>Phyllosticta</taxon>
    </lineage>
</organism>
<evidence type="ECO:0000256" key="7">
    <source>
        <dbReference type="ARBA" id="ARBA00023049"/>
    </source>
</evidence>
<keyword evidence="4 9" id="KW-0732">Signal</keyword>
<comment type="similarity">
    <text evidence="1">Belongs to the peptidase M43B family.</text>
</comment>
<dbReference type="Proteomes" id="UP001492380">
    <property type="component" value="Unassembled WGS sequence"/>
</dbReference>
<feature type="signal peptide" evidence="9">
    <location>
        <begin position="1"/>
        <end position="19"/>
    </location>
</feature>
<evidence type="ECO:0000256" key="2">
    <source>
        <dbReference type="ARBA" id="ARBA00022670"/>
    </source>
</evidence>
<feature type="chain" id="PRO_5045594482" description="Peptidase M43 pregnancy-associated plasma-A domain-containing protein" evidence="9">
    <location>
        <begin position="20"/>
        <end position="300"/>
    </location>
</feature>
<keyword evidence="3" id="KW-0479">Metal-binding</keyword>
<comment type="caution">
    <text evidence="11">The sequence shown here is derived from an EMBL/GenBank/DDBJ whole genome shotgun (WGS) entry which is preliminary data.</text>
</comment>
<evidence type="ECO:0000256" key="3">
    <source>
        <dbReference type="ARBA" id="ARBA00022723"/>
    </source>
</evidence>
<evidence type="ECO:0000313" key="11">
    <source>
        <dbReference type="EMBL" id="KAK8223266.1"/>
    </source>
</evidence>
<sequence length="300" mass="34195">MLFLHLLLAILAITPLTDARIRRWKCGSTSPTKGFLDGTHYIIAMEKSDAASRLHTREEEPYLPRISFPVVFHILDNPYDIILTEMMLAEQFDILKTTFAAYNIDFYLQSHYYYEQSDWAAGQDYLEMGRQIRVGGYDTLNIYILEIASNKKGPDEEALGISSFPEWSEHIDFQADEFWEDGVQLTLNALVGNPFIDQGPEDEGKTLVHEFGHWLGLMHTFHHGCHPDFEHGGDMVLDTPPQYKKLGSRWPNPDTCHPPGTVQQCSADLGFPPNLVDNYMDYIPDACALSFTKGQTVRMK</sequence>
<keyword evidence="2" id="KW-0645">Protease</keyword>
<protein>
    <recommendedName>
        <fullName evidence="10">Peptidase M43 pregnancy-associated plasma-A domain-containing protein</fullName>
    </recommendedName>
</protein>
<dbReference type="EMBL" id="JBBWRZ010000014">
    <property type="protein sequence ID" value="KAK8223266.1"/>
    <property type="molecule type" value="Genomic_DNA"/>
</dbReference>
<evidence type="ECO:0000256" key="9">
    <source>
        <dbReference type="SAM" id="SignalP"/>
    </source>
</evidence>
<dbReference type="SUPFAM" id="SSF55486">
    <property type="entry name" value="Metalloproteases ('zincins'), catalytic domain"/>
    <property type="match status" value="1"/>
</dbReference>
<dbReference type="Gene3D" id="3.40.390.10">
    <property type="entry name" value="Collagenase (Catalytic Domain)"/>
    <property type="match status" value="1"/>
</dbReference>
<reference evidence="11 12" key="1">
    <citation type="submission" date="2024-04" db="EMBL/GenBank/DDBJ databases">
        <title>Phyllosticta paracitricarpa is synonymous to the EU quarantine fungus P. citricarpa based on phylogenomic analyses.</title>
        <authorList>
            <consortium name="Lawrence Berkeley National Laboratory"/>
            <person name="Van Ingen-Buijs V.A."/>
            <person name="Van Westerhoven A.C."/>
            <person name="Haridas S."/>
            <person name="Skiadas P."/>
            <person name="Martin F."/>
            <person name="Groenewald J.Z."/>
            <person name="Crous P.W."/>
            <person name="Seidl M.F."/>
        </authorList>
    </citation>
    <scope>NUCLEOTIDE SEQUENCE [LARGE SCALE GENOMIC DNA]</scope>
    <source>
        <strain evidence="11 12">CBS 123374</strain>
    </source>
</reference>
<evidence type="ECO:0000256" key="5">
    <source>
        <dbReference type="ARBA" id="ARBA00022801"/>
    </source>
</evidence>
<keyword evidence="12" id="KW-1185">Reference proteome</keyword>
<evidence type="ECO:0000256" key="1">
    <source>
        <dbReference type="ARBA" id="ARBA00008721"/>
    </source>
</evidence>
<gene>
    <name evidence="11" type="ORF">HDK90DRAFT_470848</name>
</gene>
<evidence type="ECO:0000256" key="6">
    <source>
        <dbReference type="ARBA" id="ARBA00022833"/>
    </source>
</evidence>
<evidence type="ECO:0000313" key="12">
    <source>
        <dbReference type="Proteomes" id="UP001492380"/>
    </source>
</evidence>
<evidence type="ECO:0000256" key="4">
    <source>
        <dbReference type="ARBA" id="ARBA00022729"/>
    </source>
</evidence>
<keyword evidence="8" id="KW-1015">Disulfide bond</keyword>
<keyword evidence="5" id="KW-0378">Hydrolase</keyword>
<dbReference type="PANTHER" id="PTHR47466">
    <property type="match status" value="1"/>
</dbReference>
<proteinExistence type="inferred from homology"/>
<evidence type="ECO:0000256" key="8">
    <source>
        <dbReference type="ARBA" id="ARBA00023157"/>
    </source>
</evidence>
<evidence type="ECO:0000259" key="10">
    <source>
        <dbReference type="Pfam" id="PF05572"/>
    </source>
</evidence>
<feature type="domain" description="Peptidase M43 pregnancy-associated plasma-A" evidence="10">
    <location>
        <begin position="200"/>
        <end position="300"/>
    </location>
</feature>
<dbReference type="Pfam" id="PF05572">
    <property type="entry name" value="Peptidase_M43"/>
    <property type="match status" value="1"/>
</dbReference>
<dbReference type="InterPro" id="IPR008754">
    <property type="entry name" value="Peptidase_M43"/>
</dbReference>
<keyword evidence="6" id="KW-0862">Zinc</keyword>